<accession>A0A191ZK12</accession>
<proteinExistence type="predicted"/>
<name>A0A191ZK12_9GAMM</name>
<sequence>MMLTINVNDRFVVDALSHLMQHVTDMQPAMASIGQELVTRISNRFETQTDPMGHPWAQWAESTKKSYPEDGNGRILDRYGDMLDSLNFQADSDSSKIGFGDPVAVFHEFSTRYMPGRQMIFDDPVAGTISPADQKAIIDIVQGYLLSD</sequence>
<gene>
    <name evidence="1" type="ORF">A9404_00320</name>
</gene>
<dbReference type="Pfam" id="PF05069">
    <property type="entry name" value="Phage_tail_S"/>
    <property type="match status" value="1"/>
</dbReference>
<dbReference type="KEGG" id="haz:A9404_00320"/>
<protein>
    <submittedName>
        <fullName evidence="1">Virion morphogenesis protein</fullName>
    </submittedName>
</protein>
<evidence type="ECO:0000313" key="2">
    <source>
        <dbReference type="Proteomes" id="UP000078596"/>
    </source>
</evidence>
<evidence type="ECO:0000313" key="1">
    <source>
        <dbReference type="EMBL" id="ANJ68173.1"/>
    </source>
</evidence>
<dbReference type="InterPro" id="IPR006522">
    <property type="entry name" value="Phage_virion_morphogenesis"/>
</dbReference>
<dbReference type="AlphaFoldDB" id="A0A191ZK12"/>
<dbReference type="EMBL" id="CP016027">
    <property type="protein sequence ID" value="ANJ68173.1"/>
    <property type="molecule type" value="Genomic_DNA"/>
</dbReference>
<dbReference type="STRING" id="1860122.A9404_00320"/>
<reference evidence="1 2" key="1">
    <citation type="submission" date="2016-06" db="EMBL/GenBank/DDBJ databases">
        <title>Insight into the functional genes involving in sulfur oxidation in Pearl River water.</title>
        <authorList>
            <person name="Luo J."/>
            <person name="Tan X."/>
            <person name="Lin W."/>
        </authorList>
    </citation>
    <scope>NUCLEOTIDE SEQUENCE [LARGE SCALE GENOMIC DNA]</scope>
    <source>
        <strain evidence="1 2">LS2</strain>
    </source>
</reference>
<organism evidence="1 2">
    <name type="scientific">Halothiobacillus diazotrophicus</name>
    <dbReference type="NCBI Taxonomy" id="1860122"/>
    <lineage>
        <taxon>Bacteria</taxon>
        <taxon>Pseudomonadati</taxon>
        <taxon>Pseudomonadota</taxon>
        <taxon>Gammaproteobacteria</taxon>
        <taxon>Chromatiales</taxon>
        <taxon>Halothiobacillaceae</taxon>
        <taxon>Halothiobacillus</taxon>
    </lineage>
</organism>
<dbReference type="Proteomes" id="UP000078596">
    <property type="component" value="Chromosome"/>
</dbReference>
<keyword evidence="2" id="KW-1185">Reference proteome</keyword>